<sequence>MNRQEALELLKDADHAIFYPHVGHEIARAFGVEAPVRSFAVGINRVTTLKGGEGYGVDAAELACKIADS</sequence>
<accession>A0A0F9GD29</accession>
<proteinExistence type="predicted"/>
<feature type="non-terminal residue" evidence="1">
    <location>
        <position position="69"/>
    </location>
</feature>
<name>A0A0F9GD29_9ZZZZ</name>
<dbReference type="AlphaFoldDB" id="A0A0F9GD29"/>
<protein>
    <submittedName>
        <fullName evidence="1">Uncharacterized protein</fullName>
    </submittedName>
</protein>
<reference evidence="1" key="1">
    <citation type="journal article" date="2015" name="Nature">
        <title>Complex archaea that bridge the gap between prokaryotes and eukaryotes.</title>
        <authorList>
            <person name="Spang A."/>
            <person name="Saw J.H."/>
            <person name="Jorgensen S.L."/>
            <person name="Zaremba-Niedzwiedzka K."/>
            <person name="Martijn J."/>
            <person name="Lind A.E."/>
            <person name="van Eijk R."/>
            <person name="Schleper C."/>
            <person name="Guy L."/>
            <person name="Ettema T.J."/>
        </authorList>
    </citation>
    <scope>NUCLEOTIDE SEQUENCE</scope>
</reference>
<dbReference type="EMBL" id="LAZR01026888">
    <property type="protein sequence ID" value="KKL67350.1"/>
    <property type="molecule type" value="Genomic_DNA"/>
</dbReference>
<evidence type="ECO:0000313" key="1">
    <source>
        <dbReference type="EMBL" id="KKL67350.1"/>
    </source>
</evidence>
<organism evidence="1">
    <name type="scientific">marine sediment metagenome</name>
    <dbReference type="NCBI Taxonomy" id="412755"/>
    <lineage>
        <taxon>unclassified sequences</taxon>
        <taxon>metagenomes</taxon>
        <taxon>ecological metagenomes</taxon>
    </lineage>
</organism>
<comment type="caution">
    <text evidence="1">The sequence shown here is derived from an EMBL/GenBank/DDBJ whole genome shotgun (WGS) entry which is preliminary data.</text>
</comment>
<gene>
    <name evidence="1" type="ORF">LCGC14_2135820</name>
</gene>